<feature type="signal peptide" evidence="1">
    <location>
        <begin position="1"/>
        <end position="30"/>
    </location>
</feature>
<dbReference type="EMBL" id="AP022870">
    <property type="protein sequence ID" value="BCB81176.1"/>
    <property type="molecule type" value="Genomic_DNA"/>
</dbReference>
<dbReference type="Pfam" id="PF12680">
    <property type="entry name" value="SnoaL_2"/>
    <property type="match status" value="1"/>
</dbReference>
<dbReference type="InterPro" id="IPR006311">
    <property type="entry name" value="TAT_signal"/>
</dbReference>
<dbReference type="PANTHER" id="PTHR38436:SF1">
    <property type="entry name" value="ESTER CYCLASE"/>
    <property type="match status" value="1"/>
</dbReference>
<dbReference type="Gene3D" id="3.10.450.50">
    <property type="match status" value="1"/>
</dbReference>
<reference evidence="3 4" key="2">
    <citation type="submission" date="2020-03" db="EMBL/GenBank/DDBJ databases">
        <authorList>
            <person name="Ichikawa N."/>
            <person name="Kimura A."/>
            <person name="Kitahashi Y."/>
            <person name="Uohara A."/>
        </authorList>
    </citation>
    <scope>NUCLEOTIDE SEQUENCE [LARGE SCALE GENOMIC DNA]</scope>
    <source>
        <strain evidence="3 4">NBRC 107702</strain>
    </source>
</reference>
<protein>
    <recommendedName>
        <fullName evidence="2">SnoaL-like domain-containing protein</fullName>
    </recommendedName>
</protein>
<dbReference type="Proteomes" id="UP000502508">
    <property type="component" value="Chromosome"/>
</dbReference>
<dbReference type="AlphaFoldDB" id="A0A6F8Y4Y3"/>
<reference evidence="3 4" key="1">
    <citation type="submission" date="2020-03" db="EMBL/GenBank/DDBJ databases">
        <title>Whole genome shotgun sequence of Phytohabitans flavus NBRC 107702.</title>
        <authorList>
            <person name="Komaki H."/>
            <person name="Tamura T."/>
        </authorList>
    </citation>
    <scope>NUCLEOTIDE SEQUENCE [LARGE SCALE GENOMIC DNA]</scope>
    <source>
        <strain evidence="3 4">NBRC 107702</strain>
    </source>
</reference>
<name>A0A6F8Y4Y3_9ACTN</name>
<feature type="domain" description="SnoaL-like" evidence="2">
    <location>
        <begin position="56"/>
        <end position="157"/>
    </location>
</feature>
<dbReference type="RefSeq" id="WP_173041115.1">
    <property type="nucleotide sequence ID" value="NZ_AP022870.1"/>
</dbReference>
<organism evidence="3 4">
    <name type="scientific">Phytohabitans flavus</name>
    <dbReference type="NCBI Taxonomy" id="1076124"/>
    <lineage>
        <taxon>Bacteria</taxon>
        <taxon>Bacillati</taxon>
        <taxon>Actinomycetota</taxon>
        <taxon>Actinomycetes</taxon>
        <taxon>Micromonosporales</taxon>
        <taxon>Micromonosporaceae</taxon>
    </lineage>
</organism>
<dbReference type="GO" id="GO:0030638">
    <property type="term" value="P:polyketide metabolic process"/>
    <property type="evidence" value="ECO:0007669"/>
    <property type="project" value="InterPro"/>
</dbReference>
<accession>A0A6F8Y4Y3</accession>
<proteinExistence type="predicted"/>
<dbReference type="PROSITE" id="PS51318">
    <property type="entry name" value="TAT"/>
    <property type="match status" value="1"/>
</dbReference>
<dbReference type="PANTHER" id="PTHR38436">
    <property type="entry name" value="POLYKETIDE CYCLASE SNOAL-LIKE DOMAIN"/>
    <property type="match status" value="1"/>
</dbReference>
<feature type="chain" id="PRO_5026292883" description="SnoaL-like domain-containing protein" evidence="1">
    <location>
        <begin position="31"/>
        <end position="175"/>
    </location>
</feature>
<evidence type="ECO:0000256" key="1">
    <source>
        <dbReference type="SAM" id="SignalP"/>
    </source>
</evidence>
<evidence type="ECO:0000313" key="3">
    <source>
        <dbReference type="EMBL" id="BCB81176.1"/>
    </source>
</evidence>
<dbReference type="KEGG" id="pfla:Pflav_075860"/>
<sequence length="175" mass="18672">MSRQFLTHRRLVVTAVAGLALAAAAVPAVAATASTSPVTHVSAHTSKHTSVPRLAQQWADAWNTGNAAKMGSLFTRDGVYTDHALNQSFTGPAGAAEWVHGTLEQIAAARVTITRAFRDGDNICVTWTFSGTYKATGKKFSVPATSVFRTKHNRIASVEDFYNLSDLLNQAGLAK</sequence>
<evidence type="ECO:0000313" key="4">
    <source>
        <dbReference type="Proteomes" id="UP000502508"/>
    </source>
</evidence>
<evidence type="ECO:0000259" key="2">
    <source>
        <dbReference type="Pfam" id="PF12680"/>
    </source>
</evidence>
<dbReference type="InterPro" id="IPR009959">
    <property type="entry name" value="Cyclase_SnoaL-like"/>
</dbReference>
<gene>
    <name evidence="3" type="ORF">Pflav_075860</name>
</gene>
<dbReference type="SUPFAM" id="SSF54427">
    <property type="entry name" value="NTF2-like"/>
    <property type="match status" value="1"/>
</dbReference>
<dbReference type="InterPro" id="IPR037401">
    <property type="entry name" value="SnoaL-like"/>
</dbReference>
<keyword evidence="4" id="KW-1185">Reference proteome</keyword>
<dbReference type="InterPro" id="IPR032710">
    <property type="entry name" value="NTF2-like_dom_sf"/>
</dbReference>
<keyword evidence="1" id="KW-0732">Signal</keyword>